<proteinExistence type="predicted"/>
<feature type="domain" description="Core-binding (CB)" evidence="2">
    <location>
        <begin position="76"/>
        <end position="165"/>
    </location>
</feature>
<evidence type="ECO:0000256" key="1">
    <source>
        <dbReference type="ARBA" id="ARBA00023172"/>
    </source>
</evidence>
<keyword evidence="1" id="KW-0233">DNA recombination</keyword>
<accession>A0A382UI27</accession>
<sequence>MSKTFAQYDLLDGEAHIYRHERSGDVWQFRMWIKNEQKDYRKSLKTRDFNSAMSSAKVIARELSANGLNNTLNFGISVQELQDLYLEYREKDIDLMTGITLRRWQTLKCQLKYFLLIMGADTNVSALDKECLYEYVQMRKEIKNAELETLRNEKSTINNMMKFAYRNNYSNFEHFEFKPIKIKHEGKRDTFKDKEYEKLYKFMRKYVSEKECPDDIQRLERLMIQDYVLISANTGLRVGEIRQLTWGDVLGY</sequence>
<dbReference type="PROSITE" id="PS51900">
    <property type="entry name" value="CB"/>
    <property type="match status" value="1"/>
</dbReference>
<dbReference type="EMBL" id="UINC01144061">
    <property type="protein sequence ID" value="SVD33341.1"/>
    <property type="molecule type" value="Genomic_DNA"/>
</dbReference>
<name>A0A382UI27_9ZZZZ</name>
<dbReference type="AlphaFoldDB" id="A0A382UI27"/>
<organism evidence="3">
    <name type="scientific">marine metagenome</name>
    <dbReference type="NCBI Taxonomy" id="408172"/>
    <lineage>
        <taxon>unclassified sequences</taxon>
        <taxon>metagenomes</taxon>
        <taxon>ecological metagenomes</taxon>
    </lineage>
</organism>
<dbReference type="InterPro" id="IPR013762">
    <property type="entry name" value="Integrase-like_cat_sf"/>
</dbReference>
<gene>
    <name evidence="3" type="ORF">METZ01_LOCUS386195</name>
</gene>
<dbReference type="GO" id="GO:0003677">
    <property type="term" value="F:DNA binding"/>
    <property type="evidence" value="ECO:0007669"/>
    <property type="project" value="InterPro"/>
</dbReference>
<dbReference type="InterPro" id="IPR011010">
    <property type="entry name" value="DNA_brk_join_enz"/>
</dbReference>
<dbReference type="GO" id="GO:0015074">
    <property type="term" value="P:DNA integration"/>
    <property type="evidence" value="ECO:0007669"/>
    <property type="project" value="InterPro"/>
</dbReference>
<dbReference type="SUPFAM" id="SSF56349">
    <property type="entry name" value="DNA breaking-rejoining enzymes"/>
    <property type="match status" value="1"/>
</dbReference>
<dbReference type="InterPro" id="IPR044068">
    <property type="entry name" value="CB"/>
</dbReference>
<dbReference type="GO" id="GO:0006310">
    <property type="term" value="P:DNA recombination"/>
    <property type="evidence" value="ECO:0007669"/>
    <property type="project" value="UniProtKB-KW"/>
</dbReference>
<reference evidence="3" key="1">
    <citation type="submission" date="2018-05" db="EMBL/GenBank/DDBJ databases">
        <authorList>
            <person name="Lanie J.A."/>
            <person name="Ng W.-L."/>
            <person name="Kazmierczak K.M."/>
            <person name="Andrzejewski T.M."/>
            <person name="Davidsen T.M."/>
            <person name="Wayne K.J."/>
            <person name="Tettelin H."/>
            <person name="Glass J.I."/>
            <person name="Rusch D."/>
            <person name="Podicherti R."/>
            <person name="Tsui H.-C.T."/>
            <person name="Winkler M.E."/>
        </authorList>
    </citation>
    <scope>NUCLEOTIDE SEQUENCE</scope>
</reference>
<evidence type="ECO:0000259" key="2">
    <source>
        <dbReference type="PROSITE" id="PS51900"/>
    </source>
</evidence>
<dbReference type="Gene3D" id="1.10.443.10">
    <property type="entry name" value="Intergrase catalytic core"/>
    <property type="match status" value="1"/>
</dbReference>
<evidence type="ECO:0000313" key="3">
    <source>
        <dbReference type="EMBL" id="SVD33341.1"/>
    </source>
</evidence>
<protein>
    <recommendedName>
        <fullName evidence="2">Core-binding (CB) domain-containing protein</fullName>
    </recommendedName>
</protein>
<feature type="non-terminal residue" evidence="3">
    <location>
        <position position="252"/>
    </location>
</feature>